<dbReference type="PROSITE" id="PS50186">
    <property type="entry name" value="DEP"/>
    <property type="match status" value="1"/>
</dbReference>
<feature type="region of interest" description="Disordered" evidence="5">
    <location>
        <begin position="351"/>
        <end position="371"/>
    </location>
</feature>
<dbReference type="SMART" id="SM00049">
    <property type="entry name" value="DEP"/>
    <property type="match status" value="1"/>
</dbReference>
<dbReference type="PANTHER" id="PTHR13179">
    <property type="entry name" value="DEP DOMAIN CONTAINING PROTEIN 5"/>
    <property type="match status" value="1"/>
</dbReference>
<evidence type="ECO:0000256" key="3">
    <source>
        <dbReference type="ARBA" id="ARBA00018529"/>
    </source>
</evidence>
<protein>
    <recommendedName>
        <fullName evidence="3">Vacuolar membrane-associated protein IML1</fullName>
    </recommendedName>
    <alternativeName>
        <fullName evidence="4">Vacuolar membrane-associated protein iml1</fullName>
    </alternativeName>
</protein>
<comment type="caution">
    <text evidence="7">The sequence shown here is derived from an EMBL/GenBank/DDBJ whole genome shotgun (WGS) entry which is preliminary data.</text>
</comment>
<feature type="domain" description="DEP" evidence="6">
    <location>
        <begin position="25"/>
        <end position="103"/>
    </location>
</feature>
<dbReference type="GO" id="GO:0005096">
    <property type="term" value="F:GTPase activator activity"/>
    <property type="evidence" value="ECO:0007669"/>
    <property type="project" value="InterPro"/>
</dbReference>
<gene>
    <name evidence="7" type="ORF">RclHR1_01370016</name>
</gene>
<dbReference type="Proteomes" id="UP000247702">
    <property type="component" value="Unassembled WGS sequence"/>
</dbReference>
<dbReference type="InterPro" id="IPR000591">
    <property type="entry name" value="DEP_dom"/>
</dbReference>
<evidence type="ECO:0000256" key="5">
    <source>
        <dbReference type="SAM" id="MobiDB-lite"/>
    </source>
</evidence>
<evidence type="ECO:0000256" key="4">
    <source>
        <dbReference type="ARBA" id="ARBA00021881"/>
    </source>
</evidence>
<dbReference type="EMBL" id="BEXD01000413">
    <property type="protein sequence ID" value="GBB87257.1"/>
    <property type="molecule type" value="Genomic_DNA"/>
</dbReference>
<dbReference type="GO" id="GO:0035556">
    <property type="term" value="P:intracellular signal transduction"/>
    <property type="evidence" value="ECO:0007669"/>
    <property type="project" value="InterPro"/>
</dbReference>
<dbReference type="Gene3D" id="1.10.10.10">
    <property type="entry name" value="Winged helix-like DNA-binding domain superfamily/Winged helix DNA-binding domain"/>
    <property type="match status" value="1"/>
</dbReference>
<proteinExistence type="inferred from homology"/>
<name>A0A2Z6QAR2_9GLOM</name>
<comment type="subcellular location">
    <subcellularLocation>
        <location evidence="1">Vacuole membrane</location>
        <topology evidence="1">Peripheral membrane protein</topology>
    </subcellularLocation>
</comment>
<dbReference type="SUPFAM" id="SSF46785">
    <property type="entry name" value="Winged helix' DNA-binding domain"/>
    <property type="match status" value="1"/>
</dbReference>
<reference evidence="7 8" key="1">
    <citation type="submission" date="2017-11" db="EMBL/GenBank/DDBJ databases">
        <title>The genome of Rhizophagus clarus HR1 reveals common genetic basis of auxotrophy among arbuscular mycorrhizal fungi.</title>
        <authorList>
            <person name="Kobayashi Y."/>
        </authorList>
    </citation>
    <scope>NUCLEOTIDE SEQUENCE [LARGE SCALE GENOMIC DNA]</scope>
    <source>
        <strain evidence="7 8">HR1</strain>
    </source>
</reference>
<evidence type="ECO:0000256" key="1">
    <source>
        <dbReference type="ARBA" id="ARBA00004148"/>
    </source>
</evidence>
<dbReference type="InterPro" id="IPR036388">
    <property type="entry name" value="WH-like_DNA-bd_sf"/>
</dbReference>
<evidence type="ECO:0000259" key="6">
    <source>
        <dbReference type="PROSITE" id="PS50186"/>
    </source>
</evidence>
<evidence type="ECO:0000313" key="8">
    <source>
        <dbReference type="Proteomes" id="UP000247702"/>
    </source>
</evidence>
<evidence type="ECO:0000256" key="2">
    <source>
        <dbReference type="ARBA" id="ARBA00005643"/>
    </source>
</evidence>
<dbReference type="InterPro" id="IPR036390">
    <property type="entry name" value="WH_DNA-bd_sf"/>
</dbReference>
<sequence length="371" mass="43640">MDRKRENSSPHLRPTTDDLSIFVITPDGLYPRRSSDRQWHFKAYQNAIVGNEFVDWLISRFHDIDTRASAVAFGNELLDRGLFEHCQRRHRFLDGFYFYQINEEFAPRKTIKEWLRRKPRKDAEKLKKKETAILHYDVIYNVDTCYHFQLNWLACTARLIEELLQQWGRNAEKYGLKLVEAPVEQAMSLTDNNPFQSPTSIKLSLLPPTLEELEKLGKKLNPEINHNLYFEIELVKHFKFVLDVEADNRFPKEVDIIYSYHKTPYKYSQYIHRSGVAFIQICDPGEGFLWVNNRIYTTHNISNKNTSSPNPDLLLKEFQNFCNDKVALKKFWDDVVNSIVDFIYEPNVTEQRPDSMTKGNSGNESESSLKT</sequence>
<dbReference type="GO" id="GO:0005774">
    <property type="term" value="C:vacuolar membrane"/>
    <property type="evidence" value="ECO:0007669"/>
    <property type="project" value="UniProtKB-SubCell"/>
</dbReference>
<dbReference type="Pfam" id="PF19418">
    <property type="entry name" value="DEPDC5_CTD"/>
    <property type="match status" value="1"/>
</dbReference>
<dbReference type="InterPro" id="IPR027244">
    <property type="entry name" value="IML1"/>
</dbReference>
<accession>A0A2Z6QAR2</accession>
<dbReference type="STRING" id="94130.A0A2Z6QAR2"/>
<dbReference type="AlphaFoldDB" id="A0A2Z6QAR2"/>
<dbReference type="PANTHER" id="PTHR13179:SF8">
    <property type="entry name" value="GATOR COMPLEX PROTEIN DEPDC5"/>
    <property type="match status" value="1"/>
</dbReference>
<feature type="compositionally biased region" description="Polar residues" evidence="5">
    <location>
        <begin position="357"/>
        <end position="371"/>
    </location>
</feature>
<evidence type="ECO:0000313" key="7">
    <source>
        <dbReference type="EMBL" id="GBB87257.1"/>
    </source>
</evidence>
<dbReference type="InterPro" id="IPR045838">
    <property type="entry name" value="DEPDC5_CTD"/>
</dbReference>
<dbReference type="GO" id="GO:0010508">
    <property type="term" value="P:positive regulation of autophagy"/>
    <property type="evidence" value="ECO:0007669"/>
    <property type="project" value="TreeGrafter"/>
</dbReference>
<comment type="similarity">
    <text evidence="2">Belongs to the IML1 family.</text>
</comment>
<dbReference type="GO" id="GO:1904262">
    <property type="term" value="P:negative regulation of TORC1 signaling"/>
    <property type="evidence" value="ECO:0007669"/>
    <property type="project" value="TreeGrafter"/>
</dbReference>
<organism evidence="7 8">
    <name type="scientific">Rhizophagus clarus</name>
    <dbReference type="NCBI Taxonomy" id="94130"/>
    <lineage>
        <taxon>Eukaryota</taxon>
        <taxon>Fungi</taxon>
        <taxon>Fungi incertae sedis</taxon>
        <taxon>Mucoromycota</taxon>
        <taxon>Glomeromycotina</taxon>
        <taxon>Glomeromycetes</taxon>
        <taxon>Glomerales</taxon>
        <taxon>Glomeraceae</taxon>
        <taxon>Rhizophagus</taxon>
    </lineage>
</organism>
<keyword evidence="8" id="KW-1185">Reference proteome</keyword>
<dbReference type="GO" id="GO:1990130">
    <property type="term" value="C:GATOR1 complex"/>
    <property type="evidence" value="ECO:0007669"/>
    <property type="project" value="TreeGrafter"/>
</dbReference>
<dbReference type="Pfam" id="PF00610">
    <property type="entry name" value="DEP"/>
    <property type="match status" value="1"/>
</dbReference>